<name>A0A0F9S3J5_9ZZZZ</name>
<dbReference type="AlphaFoldDB" id="A0A0F9S3J5"/>
<gene>
    <name evidence="1" type="ORF">LCGC14_0568780</name>
</gene>
<sequence>MKCNYPKCVEELEYWGATEAERDTGAKAMPPGWYCPNGHFFEDAKLDMEDRPNPRELAIEIYGDDPPLVLLGPGGDFTRRWPQTGATR</sequence>
<dbReference type="EMBL" id="LAZR01000831">
    <property type="protein sequence ID" value="KKN56792.1"/>
    <property type="molecule type" value="Genomic_DNA"/>
</dbReference>
<comment type="caution">
    <text evidence="1">The sequence shown here is derived from an EMBL/GenBank/DDBJ whole genome shotgun (WGS) entry which is preliminary data.</text>
</comment>
<evidence type="ECO:0000313" key="1">
    <source>
        <dbReference type="EMBL" id="KKN56792.1"/>
    </source>
</evidence>
<reference evidence="1" key="1">
    <citation type="journal article" date="2015" name="Nature">
        <title>Complex archaea that bridge the gap between prokaryotes and eukaryotes.</title>
        <authorList>
            <person name="Spang A."/>
            <person name="Saw J.H."/>
            <person name="Jorgensen S.L."/>
            <person name="Zaremba-Niedzwiedzka K."/>
            <person name="Martijn J."/>
            <person name="Lind A.E."/>
            <person name="van Eijk R."/>
            <person name="Schleper C."/>
            <person name="Guy L."/>
            <person name="Ettema T.J."/>
        </authorList>
    </citation>
    <scope>NUCLEOTIDE SEQUENCE</scope>
</reference>
<protein>
    <submittedName>
        <fullName evidence="1">Uncharacterized protein</fullName>
    </submittedName>
</protein>
<organism evidence="1">
    <name type="scientific">marine sediment metagenome</name>
    <dbReference type="NCBI Taxonomy" id="412755"/>
    <lineage>
        <taxon>unclassified sequences</taxon>
        <taxon>metagenomes</taxon>
        <taxon>ecological metagenomes</taxon>
    </lineage>
</organism>
<proteinExistence type="predicted"/>
<accession>A0A0F9S3J5</accession>